<keyword evidence="1" id="KW-0460">Magnesium</keyword>
<evidence type="ECO:0000256" key="1">
    <source>
        <dbReference type="ARBA" id="ARBA00022842"/>
    </source>
</evidence>
<dbReference type="PANTHER" id="PTHR43777">
    <property type="entry name" value="MOLYBDENUM COFACTOR CYTIDYLYLTRANSFERASE"/>
    <property type="match status" value="1"/>
</dbReference>
<proteinExistence type="predicted"/>
<dbReference type="Pfam" id="PF12804">
    <property type="entry name" value="NTP_transf_3"/>
    <property type="match status" value="1"/>
</dbReference>
<dbReference type="Gene3D" id="3.90.550.10">
    <property type="entry name" value="Spore Coat Polysaccharide Biosynthesis Protein SpsA, Chain A"/>
    <property type="match status" value="1"/>
</dbReference>
<sequence>MEIGIILLAAGTSSRYRAACGRHKLLEPLNGEPLFSHTLRHAVAAGGPVTVLLRPEDKALQQLAQGTPQLLIESRGMGETLAAGVRAQAARDGWVVVPGDMPWLRPDSIRAVIAALAEHSIVRAYYRQQAGHPVGFRREHGAALMALHGDEGGRSLLRRVPLCQLALDDPGCVRDVDLPDMLGEG</sequence>
<organism evidence="3 4">
    <name type="scientific">Paramixta manurensis</name>
    <dbReference type="NCBI Taxonomy" id="2740817"/>
    <lineage>
        <taxon>Bacteria</taxon>
        <taxon>Pseudomonadati</taxon>
        <taxon>Pseudomonadota</taxon>
        <taxon>Gammaproteobacteria</taxon>
        <taxon>Enterobacterales</taxon>
        <taxon>Erwiniaceae</taxon>
        <taxon>Paramixta</taxon>
    </lineage>
</organism>
<keyword evidence="3" id="KW-0548">Nucleotidyltransferase</keyword>
<accession>A0A6M8UJ48</accession>
<evidence type="ECO:0000313" key="4">
    <source>
        <dbReference type="Proteomes" id="UP000505325"/>
    </source>
</evidence>
<dbReference type="GO" id="GO:0016779">
    <property type="term" value="F:nucleotidyltransferase activity"/>
    <property type="evidence" value="ECO:0007669"/>
    <property type="project" value="UniProtKB-KW"/>
</dbReference>
<dbReference type="KEGG" id="pmak:PMPD1_1922"/>
<dbReference type="SUPFAM" id="SSF53448">
    <property type="entry name" value="Nucleotide-diphospho-sugar transferases"/>
    <property type="match status" value="1"/>
</dbReference>
<keyword evidence="3" id="KW-0808">Transferase</keyword>
<dbReference type="PANTHER" id="PTHR43777:SF1">
    <property type="entry name" value="MOLYBDENUM COFACTOR CYTIDYLYLTRANSFERASE"/>
    <property type="match status" value="1"/>
</dbReference>
<keyword evidence="4" id="KW-1185">Reference proteome</keyword>
<feature type="domain" description="MobA-like NTP transferase" evidence="2">
    <location>
        <begin position="6"/>
        <end position="159"/>
    </location>
</feature>
<evidence type="ECO:0000259" key="2">
    <source>
        <dbReference type="Pfam" id="PF12804"/>
    </source>
</evidence>
<dbReference type="InterPro" id="IPR029044">
    <property type="entry name" value="Nucleotide-diphossugar_trans"/>
</dbReference>
<dbReference type="EMBL" id="CP054212">
    <property type="protein sequence ID" value="QKJ86872.1"/>
    <property type="molecule type" value="Genomic_DNA"/>
</dbReference>
<dbReference type="AlphaFoldDB" id="A0A6M8UJ48"/>
<reference evidence="3 4" key="1">
    <citation type="submission" date="2020-06" db="EMBL/GenBank/DDBJ databases">
        <title>Genome sequence of Paramixta manurensis strain PD-1.</title>
        <authorList>
            <person name="Lee C.W."/>
            <person name="Kim J."/>
        </authorList>
    </citation>
    <scope>NUCLEOTIDE SEQUENCE [LARGE SCALE GENOMIC DNA]</scope>
    <source>
        <strain evidence="3 4">PD-1</strain>
    </source>
</reference>
<dbReference type="CDD" id="cd04182">
    <property type="entry name" value="GT_2_like_f"/>
    <property type="match status" value="1"/>
</dbReference>
<evidence type="ECO:0000313" key="3">
    <source>
        <dbReference type="EMBL" id="QKJ86872.1"/>
    </source>
</evidence>
<dbReference type="RefSeq" id="WP_173633858.1">
    <property type="nucleotide sequence ID" value="NZ_CP054212.1"/>
</dbReference>
<dbReference type="Proteomes" id="UP000505325">
    <property type="component" value="Chromosome"/>
</dbReference>
<dbReference type="InterPro" id="IPR025877">
    <property type="entry name" value="MobA-like_NTP_Trfase"/>
</dbReference>
<gene>
    <name evidence="3" type="ORF">PMPD1_1922</name>
</gene>
<protein>
    <submittedName>
        <fullName evidence="3">Molybdenum cofactor cytidylyltransferase</fullName>
    </submittedName>
</protein>
<name>A0A6M8UJ48_9GAMM</name>